<dbReference type="Proteomes" id="UP000011087">
    <property type="component" value="Unassembled WGS sequence"/>
</dbReference>
<reference evidence="3" key="2">
    <citation type="submission" date="2012-11" db="EMBL/GenBank/DDBJ databases">
        <authorList>
            <person name="Kuo A."/>
            <person name="Curtis B.A."/>
            <person name="Tanifuji G."/>
            <person name="Burki F."/>
            <person name="Gruber A."/>
            <person name="Irimia M."/>
            <person name="Maruyama S."/>
            <person name="Arias M.C."/>
            <person name="Ball S.G."/>
            <person name="Gile G.H."/>
            <person name="Hirakawa Y."/>
            <person name="Hopkins J.F."/>
            <person name="Rensing S.A."/>
            <person name="Schmutz J."/>
            <person name="Symeonidi A."/>
            <person name="Elias M."/>
            <person name="Eveleigh R.J."/>
            <person name="Herman E.K."/>
            <person name="Klute M.J."/>
            <person name="Nakayama T."/>
            <person name="Obornik M."/>
            <person name="Reyes-Prieto A."/>
            <person name="Armbrust E.V."/>
            <person name="Aves S.J."/>
            <person name="Beiko R.G."/>
            <person name="Coutinho P."/>
            <person name="Dacks J.B."/>
            <person name="Durnford D.G."/>
            <person name="Fast N.M."/>
            <person name="Green B.R."/>
            <person name="Grisdale C."/>
            <person name="Hempe F."/>
            <person name="Henrissat B."/>
            <person name="Hoppner M.P."/>
            <person name="Ishida K.-I."/>
            <person name="Kim E."/>
            <person name="Koreny L."/>
            <person name="Kroth P.G."/>
            <person name="Liu Y."/>
            <person name="Malik S.-B."/>
            <person name="Maier U.G."/>
            <person name="McRose D."/>
            <person name="Mock T."/>
            <person name="Neilson J.A."/>
            <person name="Onodera N.T."/>
            <person name="Poole A.M."/>
            <person name="Pritham E.J."/>
            <person name="Richards T.A."/>
            <person name="Rocap G."/>
            <person name="Roy S.W."/>
            <person name="Sarai C."/>
            <person name="Schaack S."/>
            <person name="Shirato S."/>
            <person name="Slamovits C.H."/>
            <person name="Spencer D.F."/>
            <person name="Suzuki S."/>
            <person name="Worden A.Z."/>
            <person name="Zauner S."/>
            <person name="Barry K."/>
            <person name="Bell C."/>
            <person name="Bharti A.K."/>
            <person name="Crow J.A."/>
            <person name="Grimwood J."/>
            <person name="Kramer R."/>
            <person name="Lindquist E."/>
            <person name="Lucas S."/>
            <person name="Salamov A."/>
            <person name="McFadden G.I."/>
            <person name="Lane C.E."/>
            <person name="Keeling P.J."/>
            <person name="Gray M.W."/>
            <person name="Grigoriev I.V."/>
            <person name="Archibald J.M."/>
        </authorList>
    </citation>
    <scope>NUCLEOTIDE SEQUENCE</scope>
    <source>
        <strain evidence="3">CCMP2712</strain>
    </source>
</reference>
<dbReference type="KEGG" id="gtt:GUITHDRAFT_120434"/>
<evidence type="ECO:0000313" key="3">
    <source>
        <dbReference type="Proteomes" id="UP000011087"/>
    </source>
</evidence>
<accession>L1IAU8</accession>
<name>L1IAU8_GUITC</name>
<gene>
    <name evidence="1" type="ORF">GUITHDRAFT_120434</name>
</gene>
<dbReference type="AlphaFoldDB" id="L1IAU8"/>
<organism evidence="1">
    <name type="scientific">Guillardia theta (strain CCMP2712)</name>
    <name type="common">Cryptophyte</name>
    <dbReference type="NCBI Taxonomy" id="905079"/>
    <lineage>
        <taxon>Eukaryota</taxon>
        <taxon>Cryptophyceae</taxon>
        <taxon>Pyrenomonadales</taxon>
        <taxon>Geminigeraceae</taxon>
        <taxon>Guillardia</taxon>
    </lineage>
</organism>
<protein>
    <submittedName>
        <fullName evidence="1 2">Uncharacterized protein</fullName>
    </submittedName>
</protein>
<keyword evidence="3" id="KW-1185">Reference proteome</keyword>
<evidence type="ECO:0000313" key="1">
    <source>
        <dbReference type="EMBL" id="EKX33371.1"/>
    </source>
</evidence>
<sequence>MLSSQGLVYRIGFAGRELLNPRKSFNIPEQRKLQLQEGHVVVLSHAPHASKLTVTVHKHGGWRASFTLHDVPPLARPFVNLLNVGDSFKILKSARARKAIDSLAKKADTRPVAPKMGYKQRQQEREERHMEKLRAEELSSYEDSQHMVTFDKVLHQDSLFEEEDGRLDTALGIDDPEV</sequence>
<dbReference type="PaxDb" id="55529-EKX33371"/>
<reference evidence="1 3" key="1">
    <citation type="journal article" date="2012" name="Nature">
        <title>Algal genomes reveal evolutionary mosaicism and the fate of nucleomorphs.</title>
        <authorList>
            <consortium name="DOE Joint Genome Institute"/>
            <person name="Curtis B.A."/>
            <person name="Tanifuji G."/>
            <person name="Burki F."/>
            <person name="Gruber A."/>
            <person name="Irimia M."/>
            <person name="Maruyama S."/>
            <person name="Arias M.C."/>
            <person name="Ball S.G."/>
            <person name="Gile G.H."/>
            <person name="Hirakawa Y."/>
            <person name="Hopkins J.F."/>
            <person name="Kuo A."/>
            <person name="Rensing S.A."/>
            <person name="Schmutz J."/>
            <person name="Symeonidi A."/>
            <person name="Elias M."/>
            <person name="Eveleigh R.J."/>
            <person name="Herman E.K."/>
            <person name="Klute M.J."/>
            <person name="Nakayama T."/>
            <person name="Obornik M."/>
            <person name="Reyes-Prieto A."/>
            <person name="Armbrust E.V."/>
            <person name="Aves S.J."/>
            <person name="Beiko R.G."/>
            <person name="Coutinho P."/>
            <person name="Dacks J.B."/>
            <person name="Durnford D.G."/>
            <person name="Fast N.M."/>
            <person name="Green B.R."/>
            <person name="Grisdale C.J."/>
            <person name="Hempel F."/>
            <person name="Henrissat B."/>
            <person name="Hoppner M.P."/>
            <person name="Ishida K."/>
            <person name="Kim E."/>
            <person name="Koreny L."/>
            <person name="Kroth P.G."/>
            <person name="Liu Y."/>
            <person name="Malik S.B."/>
            <person name="Maier U.G."/>
            <person name="McRose D."/>
            <person name="Mock T."/>
            <person name="Neilson J.A."/>
            <person name="Onodera N.T."/>
            <person name="Poole A.M."/>
            <person name="Pritham E.J."/>
            <person name="Richards T.A."/>
            <person name="Rocap G."/>
            <person name="Roy S.W."/>
            <person name="Sarai C."/>
            <person name="Schaack S."/>
            <person name="Shirato S."/>
            <person name="Slamovits C.H."/>
            <person name="Spencer D.F."/>
            <person name="Suzuki S."/>
            <person name="Worden A.Z."/>
            <person name="Zauner S."/>
            <person name="Barry K."/>
            <person name="Bell C."/>
            <person name="Bharti A.K."/>
            <person name="Crow J.A."/>
            <person name="Grimwood J."/>
            <person name="Kramer R."/>
            <person name="Lindquist E."/>
            <person name="Lucas S."/>
            <person name="Salamov A."/>
            <person name="McFadden G.I."/>
            <person name="Lane C.E."/>
            <person name="Keeling P.J."/>
            <person name="Gray M.W."/>
            <person name="Grigoriev I.V."/>
            <person name="Archibald J.M."/>
        </authorList>
    </citation>
    <scope>NUCLEOTIDE SEQUENCE</scope>
    <source>
        <strain evidence="1 3">CCMP2712</strain>
    </source>
</reference>
<dbReference type="EnsemblProtists" id="EKX33371">
    <property type="protein sequence ID" value="EKX33371"/>
    <property type="gene ID" value="GUITHDRAFT_120434"/>
</dbReference>
<dbReference type="EMBL" id="JH993144">
    <property type="protein sequence ID" value="EKX33371.1"/>
    <property type="molecule type" value="Genomic_DNA"/>
</dbReference>
<dbReference type="RefSeq" id="XP_005820351.1">
    <property type="nucleotide sequence ID" value="XM_005820294.1"/>
</dbReference>
<dbReference type="GeneID" id="17290097"/>
<proteinExistence type="predicted"/>
<reference evidence="2" key="3">
    <citation type="submission" date="2016-03" db="UniProtKB">
        <authorList>
            <consortium name="EnsemblProtists"/>
        </authorList>
    </citation>
    <scope>IDENTIFICATION</scope>
</reference>
<dbReference type="HOGENOM" id="CLU_1513335_0_0_1"/>
<evidence type="ECO:0000313" key="2">
    <source>
        <dbReference type="EnsemblProtists" id="EKX33371"/>
    </source>
</evidence>